<dbReference type="PROSITE" id="PS50089">
    <property type="entry name" value="ZF_RING_2"/>
    <property type="match status" value="1"/>
</dbReference>
<dbReference type="FunFam" id="3.30.160.60:FF:000386">
    <property type="entry name" value="Tripartite motif-containing 5 (Predicted)"/>
    <property type="match status" value="1"/>
</dbReference>
<dbReference type="PROSITE" id="PS00518">
    <property type="entry name" value="ZF_RING_1"/>
    <property type="match status" value="1"/>
</dbReference>
<dbReference type="GO" id="GO:0042803">
    <property type="term" value="F:protein homodimerization activity"/>
    <property type="evidence" value="ECO:0000318"/>
    <property type="project" value="GO_Central"/>
</dbReference>
<dbReference type="RefSeq" id="XP_070129442.1">
    <property type="nucleotide sequence ID" value="XM_070273341.1"/>
</dbReference>
<reference evidence="12" key="2">
    <citation type="submission" date="2025-08" db="UniProtKB">
        <authorList>
            <consortium name="Ensembl"/>
        </authorList>
    </citation>
    <scope>IDENTIFICATION</scope>
    <source>
        <strain evidence="12">Thoroughbred</strain>
    </source>
</reference>
<keyword evidence="2" id="KW-0963">Cytoplasm</keyword>
<dbReference type="RefSeq" id="XP_023501640.1">
    <property type="nucleotide sequence ID" value="XM_023645872.2"/>
</dbReference>
<keyword evidence="4 7" id="KW-0863">Zinc-finger</keyword>
<dbReference type="SUPFAM" id="SSF57850">
    <property type="entry name" value="RING/U-box"/>
    <property type="match status" value="1"/>
</dbReference>
<dbReference type="RefSeq" id="XP_070129467.1">
    <property type="nucleotide sequence ID" value="XM_070273366.1"/>
</dbReference>
<dbReference type="GO" id="GO:0032880">
    <property type="term" value="P:regulation of protein localization"/>
    <property type="evidence" value="ECO:0000318"/>
    <property type="project" value="GO_Central"/>
</dbReference>
<dbReference type="RefSeq" id="XP_070129449.1">
    <property type="nucleotide sequence ID" value="XM_070273348.1"/>
</dbReference>
<proteinExistence type="predicted"/>
<dbReference type="FunFam" id="3.30.40.10:FF:000144">
    <property type="entry name" value="Tripartite motif-containing 5 (Predicted)"/>
    <property type="match status" value="1"/>
</dbReference>
<evidence type="ECO:0000259" key="11">
    <source>
        <dbReference type="PROSITE" id="PS50188"/>
    </source>
</evidence>
<dbReference type="RefSeq" id="XP_070129438.1">
    <property type="nucleotide sequence ID" value="XM_070273337.1"/>
</dbReference>
<reference evidence="12 13" key="1">
    <citation type="journal article" date="2009" name="Science">
        <title>Genome sequence, comparative analysis, and population genetics of the domestic horse.</title>
        <authorList>
            <consortium name="Broad Institute Genome Sequencing Platform"/>
            <consortium name="Broad Institute Whole Genome Assembly Team"/>
            <person name="Wade C.M."/>
            <person name="Giulotto E."/>
            <person name="Sigurdsson S."/>
            <person name="Zoli M."/>
            <person name="Gnerre S."/>
            <person name="Imsland F."/>
            <person name="Lear T.L."/>
            <person name="Adelson D.L."/>
            <person name="Bailey E."/>
            <person name="Bellone R.R."/>
            <person name="Bloecker H."/>
            <person name="Distl O."/>
            <person name="Edgar R.C."/>
            <person name="Garber M."/>
            <person name="Leeb T."/>
            <person name="Mauceli E."/>
            <person name="MacLeod J.N."/>
            <person name="Penedo M.C.T."/>
            <person name="Raison J.M."/>
            <person name="Sharpe T."/>
            <person name="Vogel J."/>
            <person name="Andersson L."/>
            <person name="Antczak D.F."/>
            <person name="Biagi T."/>
            <person name="Binns M.M."/>
            <person name="Chowdhary B.P."/>
            <person name="Coleman S.J."/>
            <person name="Della Valle G."/>
            <person name="Fryc S."/>
            <person name="Guerin G."/>
            <person name="Hasegawa T."/>
            <person name="Hill E.W."/>
            <person name="Jurka J."/>
            <person name="Kiialainen A."/>
            <person name="Lindgren G."/>
            <person name="Liu J."/>
            <person name="Magnani E."/>
            <person name="Mickelson J.R."/>
            <person name="Murray J."/>
            <person name="Nergadze S.G."/>
            <person name="Onofrio R."/>
            <person name="Pedroni S."/>
            <person name="Piras M.F."/>
            <person name="Raudsepp T."/>
            <person name="Rocchi M."/>
            <person name="Roeed K.H."/>
            <person name="Ryder O.A."/>
            <person name="Searle S."/>
            <person name="Skow L."/>
            <person name="Swinburne J.E."/>
            <person name="Syvaenen A.C."/>
            <person name="Tozaki T."/>
            <person name="Valberg S.J."/>
            <person name="Vaudin M."/>
            <person name="White J.R."/>
            <person name="Zody M.C."/>
            <person name="Lander E.S."/>
            <person name="Lindblad-Toh K."/>
        </authorList>
    </citation>
    <scope>NUCLEOTIDE SEQUENCE [LARGE SCALE GENOMIC DNA]</scope>
    <source>
        <strain evidence="12 13">Thoroughbred</strain>
    </source>
</reference>
<evidence type="ECO:0000256" key="4">
    <source>
        <dbReference type="ARBA" id="ARBA00022771"/>
    </source>
</evidence>
<organism evidence="12 13">
    <name type="scientific">Equus caballus</name>
    <name type="common">Horse</name>
    <dbReference type="NCBI Taxonomy" id="9796"/>
    <lineage>
        <taxon>Eukaryota</taxon>
        <taxon>Metazoa</taxon>
        <taxon>Chordata</taxon>
        <taxon>Craniata</taxon>
        <taxon>Vertebrata</taxon>
        <taxon>Euteleostomi</taxon>
        <taxon>Mammalia</taxon>
        <taxon>Eutheria</taxon>
        <taxon>Laurasiatheria</taxon>
        <taxon>Perissodactyla</taxon>
        <taxon>Equidae</taxon>
        <taxon>Equus</taxon>
    </lineage>
</organism>
<dbReference type="RefSeq" id="XP_070129445.1">
    <property type="nucleotide sequence ID" value="XM_070273344.1"/>
</dbReference>
<evidence type="ECO:0000313" key="13">
    <source>
        <dbReference type="Proteomes" id="UP000002281"/>
    </source>
</evidence>
<dbReference type="RefSeq" id="XP_070129450.1">
    <property type="nucleotide sequence ID" value="XM_070273349.1"/>
</dbReference>
<dbReference type="PANTHER" id="PTHR24103">
    <property type="entry name" value="E3 UBIQUITIN-PROTEIN LIGASE TRIM"/>
    <property type="match status" value="1"/>
</dbReference>
<dbReference type="SMR" id="A0A3Q2KXP0"/>
<dbReference type="RefSeq" id="XP_014597246.1">
    <property type="nucleotide sequence ID" value="XM_014741760.3"/>
</dbReference>
<dbReference type="PRINTS" id="PR01407">
    <property type="entry name" value="BUTYPHLNCDUF"/>
</dbReference>
<dbReference type="RefSeq" id="XP_070129454.1">
    <property type="nucleotide sequence ID" value="XM_070273353.1"/>
</dbReference>
<dbReference type="RefSeq" id="XP_070129462.1">
    <property type="nucleotide sequence ID" value="XM_070273361.1"/>
</dbReference>
<dbReference type="RefSeq" id="XP_070129447.1">
    <property type="nucleotide sequence ID" value="XM_070273346.1"/>
</dbReference>
<dbReference type="Pfam" id="PF00622">
    <property type="entry name" value="SPRY"/>
    <property type="match status" value="1"/>
</dbReference>
<dbReference type="SMART" id="SM00449">
    <property type="entry name" value="SPRY"/>
    <property type="match status" value="1"/>
</dbReference>
<dbReference type="InterPro" id="IPR001870">
    <property type="entry name" value="B30.2/SPRY"/>
</dbReference>
<dbReference type="Pfam" id="PF13445">
    <property type="entry name" value="zf-RING_UBOX"/>
    <property type="match status" value="1"/>
</dbReference>
<dbReference type="InterPro" id="IPR003877">
    <property type="entry name" value="SPRY_dom"/>
</dbReference>
<dbReference type="RefSeq" id="XP_023501656.1">
    <property type="nucleotide sequence ID" value="XM_023645888.2"/>
</dbReference>
<dbReference type="OrthoDB" id="654191at2759"/>
<dbReference type="RefSeq" id="XP_070129463.1">
    <property type="nucleotide sequence ID" value="XM_070273362.1"/>
</dbReference>
<dbReference type="InterPro" id="IPR050143">
    <property type="entry name" value="TRIM/RBCC"/>
</dbReference>
<dbReference type="GO" id="GO:0008270">
    <property type="term" value="F:zinc ion binding"/>
    <property type="evidence" value="ECO:0007669"/>
    <property type="project" value="UniProtKB-KW"/>
</dbReference>
<dbReference type="SUPFAM" id="SSF57845">
    <property type="entry name" value="B-box zinc-binding domain"/>
    <property type="match status" value="1"/>
</dbReference>
<dbReference type="InterPro" id="IPR003879">
    <property type="entry name" value="Butyrophylin_SPRY"/>
</dbReference>
<dbReference type="RefSeq" id="XP_023501642.1">
    <property type="nucleotide sequence ID" value="XM_023645874.2"/>
</dbReference>
<dbReference type="RefSeq" id="XP_070129444.1">
    <property type="nucleotide sequence ID" value="XM_070273343.1"/>
</dbReference>
<dbReference type="GO" id="GO:0043123">
    <property type="term" value="P:positive regulation of canonical NF-kappaB signal transduction"/>
    <property type="evidence" value="ECO:0000318"/>
    <property type="project" value="GO_Central"/>
</dbReference>
<dbReference type="RefSeq" id="XP_070129458.1">
    <property type="nucleotide sequence ID" value="XM_070273357.1"/>
</dbReference>
<dbReference type="RefSeq" id="XP_070129456.1">
    <property type="nucleotide sequence ID" value="XM_070273355.1"/>
</dbReference>
<dbReference type="RefSeq" id="XP_070129472.1">
    <property type="nucleotide sequence ID" value="XM_070273371.1"/>
</dbReference>
<dbReference type="RefSeq" id="XP_070129461.1">
    <property type="nucleotide sequence ID" value="XM_070273360.1"/>
</dbReference>
<dbReference type="RefSeq" id="XP_070129439.1">
    <property type="nucleotide sequence ID" value="XM_070273338.1"/>
</dbReference>
<feature type="domain" description="B box-type" evidence="10">
    <location>
        <begin position="92"/>
        <end position="133"/>
    </location>
</feature>
<keyword evidence="13" id="KW-1185">Reference proteome</keyword>
<dbReference type="Pfam" id="PF00643">
    <property type="entry name" value="zf-B_box"/>
    <property type="match status" value="1"/>
</dbReference>
<feature type="coiled-coil region" evidence="8">
    <location>
        <begin position="137"/>
        <end position="171"/>
    </location>
</feature>
<dbReference type="RefSeq" id="XP_014597243.1">
    <property type="nucleotide sequence ID" value="XM_014741757.3"/>
</dbReference>
<dbReference type="OMA" id="CITANNR"/>
<feature type="domain" description="RING-type" evidence="9">
    <location>
        <begin position="15"/>
        <end position="60"/>
    </location>
</feature>
<feature type="coiled-coil region" evidence="8">
    <location>
        <begin position="202"/>
        <end position="236"/>
    </location>
</feature>
<dbReference type="RefSeq" id="XP_023501651.1">
    <property type="nucleotide sequence ID" value="XM_023645883.2"/>
</dbReference>
<dbReference type="SMART" id="SM00336">
    <property type="entry name" value="BBOX"/>
    <property type="match status" value="1"/>
</dbReference>
<dbReference type="RefSeq" id="XP_070129470.1">
    <property type="nucleotide sequence ID" value="XM_070273369.1"/>
</dbReference>
<dbReference type="GeneID" id="102149883"/>
<dbReference type="Gene3D" id="3.30.160.60">
    <property type="entry name" value="Classic Zinc Finger"/>
    <property type="match status" value="1"/>
</dbReference>
<dbReference type="RefSeq" id="XP_023501655.1">
    <property type="nucleotide sequence ID" value="XM_023645887.2"/>
</dbReference>
<evidence type="ECO:0000256" key="1">
    <source>
        <dbReference type="ARBA" id="ARBA00004496"/>
    </source>
</evidence>
<evidence type="ECO:0000256" key="6">
    <source>
        <dbReference type="ARBA" id="ARBA00023054"/>
    </source>
</evidence>
<feature type="domain" description="B30.2/SPRY" evidence="11">
    <location>
        <begin position="283"/>
        <end position="511"/>
    </location>
</feature>
<dbReference type="InterPro" id="IPR000315">
    <property type="entry name" value="Znf_B-box"/>
</dbReference>
<dbReference type="CDD" id="cd15822">
    <property type="entry name" value="SPRY_PRY_TRIM5"/>
    <property type="match status" value="1"/>
</dbReference>
<dbReference type="RefSeq" id="XP_070129440.1">
    <property type="nucleotide sequence ID" value="XM_070273339.1"/>
</dbReference>
<protein>
    <recommendedName>
        <fullName evidence="14">Tripartite motif containing 22</fullName>
    </recommendedName>
</protein>
<evidence type="ECO:0000256" key="3">
    <source>
        <dbReference type="ARBA" id="ARBA00022723"/>
    </source>
</evidence>
<dbReference type="CDD" id="cd19761">
    <property type="entry name" value="Bbox2_TRIM5-like"/>
    <property type="match status" value="1"/>
</dbReference>
<dbReference type="SUPFAM" id="SSF49899">
    <property type="entry name" value="Concanavalin A-like lectins/glucanases"/>
    <property type="match status" value="1"/>
</dbReference>
<dbReference type="RefSeq" id="XP_070129460.1">
    <property type="nucleotide sequence ID" value="XM_070273359.1"/>
</dbReference>
<evidence type="ECO:0000259" key="10">
    <source>
        <dbReference type="PROSITE" id="PS50119"/>
    </source>
</evidence>
<dbReference type="RefSeq" id="XP_070129469.1">
    <property type="nucleotide sequence ID" value="XM_070273368.1"/>
</dbReference>
<dbReference type="RefSeq" id="XP_023501649.1">
    <property type="nucleotide sequence ID" value="XM_023645881.2"/>
</dbReference>
<dbReference type="RefSeq" id="XP_070129468.1">
    <property type="nucleotide sequence ID" value="XM_070273367.1"/>
</dbReference>
<dbReference type="RefSeq" id="XP_070129465.1">
    <property type="nucleotide sequence ID" value="XM_070273364.1"/>
</dbReference>
<dbReference type="InterPro" id="IPR013083">
    <property type="entry name" value="Znf_RING/FYVE/PHD"/>
</dbReference>
<evidence type="ECO:0000313" key="12">
    <source>
        <dbReference type="Ensembl" id="ENSECAP00000029337.1"/>
    </source>
</evidence>
<evidence type="ECO:0000256" key="5">
    <source>
        <dbReference type="ARBA" id="ARBA00022833"/>
    </source>
</evidence>
<dbReference type="PROSITE" id="PS50119">
    <property type="entry name" value="ZF_BBOX"/>
    <property type="match status" value="1"/>
</dbReference>
<dbReference type="RefSeq" id="XP_070129453.1">
    <property type="nucleotide sequence ID" value="XM_070273352.1"/>
</dbReference>
<dbReference type="PROSITE" id="PS50188">
    <property type="entry name" value="B302_SPRY"/>
    <property type="match status" value="1"/>
</dbReference>
<dbReference type="GO" id="GO:0005737">
    <property type="term" value="C:cytoplasm"/>
    <property type="evidence" value="ECO:0000318"/>
    <property type="project" value="GO_Central"/>
</dbReference>
<dbReference type="RefSeq" id="XP_070129443.1">
    <property type="nucleotide sequence ID" value="XM_070273342.1"/>
</dbReference>
<evidence type="ECO:0000256" key="7">
    <source>
        <dbReference type="PROSITE-ProRule" id="PRU00024"/>
    </source>
</evidence>
<dbReference type="RefSeq" id="XP_023501645.1">
    <property type="nucleotide sequence ID" value="XM_023645877.2"/>
</dbReference>
<dbReference type="CDD" id="cd16591">
    <property type="entry name" value="RING-HC_TRIM5-like_C-IV"/>
    <property type="match status" value="1"/>
</dbReference>
<dbReference type="Bgee" id="ENSECAG00000016298">
    <property type="expression patterns" value="Expressed in blood and 23 other cell types or tissues"/>
</dbReference>
<dbReference type="RefSeq" id="XP_023501648.1">
    <property type="nucleotide sequence ID" value="XM_023645880.2"/>
</dbReference>
<dbReference type="RefSeq" id="XP_023501641.1">
    <property type="nucleotide sequence ID" value="XM_023645873.2"/>
</dbReference>
<dbReference type="GO" id="GO:0045087">
    <property type="term" value="P:innate immune response"/>
    <property type="evidence" value="ECO:0000318"/>
    <property type="project" value="GO_Central"/>
</dbReference>
<dbReference type="SMART" id="SM00184">
    <property type="entry name" value="RING"/>
    <property type="match status" value="1"/>
</dbReference>
<dbReference type="InterPro" id="IPR027370">
    <property type="entry name" value="Znf-RING_euk"/>
</dbReference>
<gene>
    <name evidence="12" type="primary">LOC102149883</name>
</gene>
<comment type="subcellular location">
    <subcellularLocation>
        <location evidence="1">Cytoplasm</location>
    </subcellularLocation>
</comment>
<reference evidence="12" key="3">
    <citation type="submission" date="2025-09" db="UniProtKB">
        <authorList>
            <consortium name="Ensembl"/>
        </authorList>
    </citation>
    <scope>IDENTIFICATION</scope>
    <source>
        <strain evidence="12">Thoroughbred</strain>
    </source>
</reference>
<dbReference type="InterPro" id="IPR001841">
    <property type="entry name" value="Znf_RING"/>
</dbReference>
<evidence type="ECO:0000256" key="8">
    <source>
        <dbReference type="SAM" id="Coils"/>
    </source>
</evidence>
<dbReference type="InParanoid" id="A0A3Q2KXP0"/>
<dbReference type="InterPro" id="IPR043136">
    <property type="entry name" value="B30.2/SPRY_sf"/>
</dbReference>
<dbReference type="Proteomes" id="UP000002281">
    <property type="component" value="Chromosome 7"/>
</dbReference>
<evidence type="ECO:0000259" key="9">
    <source>
        <dbReference type="PROSITE" id="PS50089"/>
    </source>
</evidence>
<dbReference type="RefSeq" id="XP_014597248.1">
    <property type="nucleotide sequence ID" value="XM_014741762.3"/>
</dbReference>
<dbReference type="RefSeq" id="XP_023501654.1">
    <property type="nucleotide sequence ID" value="XM_023645886.2"/>
</dbReference>
<dbReference type="GO" id="GO:0010468">
    <property type="term" value="P:regulation of gene expression"/>
    <property type="evidence" value="ECO:0000318"/>
    <property type="project" value="GO_Central"/>
</dbReference>
<accession>A0A3Q2KXP0</accession>
<dbReference type="RefSeq" id="XP_070129464.1">
    <property type="nucleotide sequence ID" value="XM_070273363.1"/>
</dbReference>
<evidence type="ECO:0000256" key="2">
    <source>
        <dbReference type="ARBA" id="ARBA00022490"/>
    </source>
</evidence>
<keyword evidence="5" id="KW-0862">Zinc</keyword>
<dbReference type="Gene3D" id="2.60.120.920">
    <property type="match status" value="1"/>
</dbReference>
<dbReference type="RefSeq" id="XP_023501650.1">
    <property type="nucleotide sequence ID" value="XM_023645882.2"/>
</dbReference>
<dbReference type="RefSeq" id="XP_070129457.1">
    <property type="nucleotide sequence ID" value="XM_070273356.1"/>
</dbReference>
<dbReference type="Gene3D" id="3.30.40.10">
    <property type="entry name" value="Zinc/RING finger domain, C3HC4 (zinc finger)"/>
    <property type="match status" value="1"/>
</dbReference>
<dbReference type="GO" id="GO:0046596">
    <property type="term" value="P:regulation of viral entry into host cell"/>
    <property type="evidence" value="ECO:0000318"/>
    <property type="project" value="GO_Central"/>
</dbReference>
<dbReference type="RefSeq" id="XP_070129455.1">
    <property type="nucleotide sequence ID" value="XM_070273354.1"/>
</dbReference>
<dbReference type="InterPro" id="IPR017907">
    <property type="entry name" value="Znf_RING_CS"/>
</dbReference>
<dbReference type="RefSeq" id="XP_023501646.1">
    <property type="nucleotide sequence ID" value="XM_023645878.2"/>
</dbReference>
<dbReference type="RefSeq" id="XP_070129448.1">
    <property type="nucleotide sequence ID" value="XM_070273347.1"/>
</dbReference>
<keyword evidence="3" id="KW-0479">Metal-binding</keyword>
<dbReference type="RefSeq" id="XP_070129452.1">
    <property type="nucleotide sequence ID" value="XM_070273351.1"/>
</dbReference>
<dbReference type="KEGG" id="ecb:102149883"/>
<dbReference type="GeneTree" id="ENSGT00940000154647"/>
<dbReference type="AlphaFoldDB" id="A0A3Q2KXP0"/>
<dbReference type="GO" id="GO:0019901">
    <property type="term" value="F:protein kinase binding"/>
    <property type="evidence" value="ECO:0000318"/>
    <property type="project" value="GO_Central"/>
</dbReference>
<dbReference type="RefSeq" id="XP_014597241.1">
    <property type="nucleotide sequence ID" value="XM_014741755.3"/>
</dbReference>
<sequence length="511" mass="59591">MASEILMNIKEEVTCPICLELLTEPLSLDCGHSFCKACITANNRDSKIGQEGESSCPVCRISYQLGNLRPNRPMANIVERLREVKLNPEEKQKRDLCVRHEEKLLLFCKEDGKIICWLCERSQEHRGHHTFLMEEVAQEYQKKLQTALERLRKEQQRAESLEADVREERTSWKNKMQNEKKSVQAEFNQVRVFLDSEEQKELLKLNKEEADILHHLAEAENELVQQKQLVSALISDLEHRLQGSTMEMLQHVNDIMKRSKTLTVRKPKTLPVEQKRVCRVPDLRGILQAFNELTDVRRYWIHMTLDPVNSKSNVSFSADRRQVRPKTDAYQNYNFDDCGILDSPVRPRRNAYWDYDDYDVLGSQVIRSGKHYWEVDVSEKSAWILGVYSRRSPEINMKILFQESENYQDSYSRYQPKNGYWVIGLLNCSKYNAFENFSPSCPSFLTLSLTVPPFRVGVFLDYEAGTVSFFNVTNHGFLLYKFSSCYFSQETFPYFNPMTCPVPMTLCSPTS</sequence>
<dbReference type="RefSeq" id="XP_070129451.1">
    <property type="nucleotide sequence ID" value="XM_070273350.1"/>
</dbReference>
<dbReference type="RefSeq" id="XP_070129459.1">
    <property type="nucleotide sequence ID" value="XM_070273358.1"/>
</dbReference>
<evidence type="ECO:0008006" key="14">
    <source>
        <dbReference type="Google" id="ProtNLM"/>
    </source>
</evidence>
<name>A0A3Q2KXP0_HORSE</name>
<dbReference type="GO" id="GO:0061630">
    <property type="term" value="F:ubiquitin protein ligase activity"/>
    <property type="evidence" value="ECO:0000318"/>
    <property type="project" value="GO_Central"/>
</dbReference>
<dbReference type="FunCoup" id="A0A3Q2KXP0">
    <property type="interactions" value="28"/>
</dbReference>
<dbReference type="RefSeq" id="XP_070129466.1">
    <property type="nucleotide sequence ID" value="XM_070273365.1"/>
</dbReference>
<dbReference type="InterPro" id="IPR013320">
    <property type="entry name" value="ConA-like_dom_sf"/>
</dbReference>
<dbReference type="Ensembl" id="ENSECAT00000037091.2">
    <property type="protein sequence ID" value="ENSECAP00000029337.1"/>
    <property type="gene ID" value="ENSECAG00000055639.1"/>
</dbReference>
<dbReference type="RefSeq" id="XP_070129471.1">
    <property type="nucleotide sequence ID" value="XM_070273370.1"/>
</dbReference>
<dbReference type="RefSeq" id="XP_070129446.1">
    <property type="nucleotide sequence ID" value="XM_070273345.1"/>
</dbReference>
<keyword evidence="6 8" id="KW-0175">Coiled coil</keyword>